<dbReference type="InterPro" id="IPR045528">
    <property type="entry name" value="DO-GTPase2"/>
</dbReference>
<proteinExistence type="predicted"/>
<evidence type="ECO:0000259" key="1">
    <source>
        <dbReference type="Pfam" id="PF19993"/>
    </source>
</evidence>
<reference evidence="2" key="1">
    <citation type="journal article" date="2005" name="Int. J. Syst. Evol. Microbiol.">
        <title>Methanofollis formosanus sp. nov., isolated from a fish pond.</title>
        <authorList>
            <person name="Wu S.Y."/>
            <person name="Chen S.C."/>
            <person name="Lai M.C."/>
        </authorList>
    </citation>
    <scope>NUCLEOTIDE SEQUENCE</scope>
    <source>
        <strain evidence="2">ML15</strain>
    </source>
</reference>
<dbReference type="Proteomes" id="UP000826709">
    <property type="component" value="Chromosome"/>
</dbReference>
<protein>
    <recommendedName>
        <fullName evidence="1">Double-GTPase 2 domain-containing protein</fullName>
    </recommendedName>
</protein>
<evidence type="ECO:0000313" key="3">
    <source>
        <dbReference type="Proteomes" id="UP000826709"/>
    </source>
</evidence>
<accession>A0A8G1A0C2</accession>
<gene>
    <name evidence="2" type="ORF">E2N92_01625</name>
</gene>
<dbReference type="EMBL" id="CP037968">
    <property type="protein sequence ID" value="QYZ78220.1"/>
    <property type="molecule type" value="Genomic_DNA"/>
</dbReference>
<sequence length="395" mass="44190">MATYICPYCFSKNKMTDVLFRCGNTNCPAEQDKKIALYETGNENSARLLGKVIAPSSKGFFSMPTDAVCPGCHEKSYKRICPQCHNELPREIDQHKGIIISVIGAKNTGKSHFIAVLIDQMRRYVSSSFNASFSPINTDHEKRYKNDFYTPLFASHRLLNSTVSGSTAQRPLIYAMTISDKSLFKRNNTIVYITFFDTAGEDLSDEDTMSTVNKYIGQSSGIIFLLDPMQIQDVRDKTDPAVVNASSGTDIKDLADPADILRRVCNLIRDANNLGDSEMIPIPIAATFTKIDALKPLLPPGCIVLEDSPHKSLHAFDQTDSDNIHAEIESMLSDWSGWDFPQQLSINFKKHAYFGLSALGKTPNGQSIDVIRPHRIEDPMLWLLSYHNVIPRNKK</sequence>
<organism evidence="2 3">
    <name type="scientific">Methanofollis formosanus</name>
    <dbReference type="NCBI Taxonomy" id="299308"/>
    <lineage>
        <taxon>Archaea</taxon>
        <taxon>Methanobacteriati</taxon>
        <taxon>Methanobacteriota</taxon>
        <taxon>Stenosarchaea group</taxon>
        <taxon>Methanomicrobia</taxon>
        <taxon>Methanomicrobiales</taxon>
        <taxon>Methanomicrobiaceae</taxon>
        <taxon>Methanofollis</taxon>
    </lineage>
</organism>
<evidence type="ECO:0000313" key="2">
    <source>
        <dbReference type="EMBL" id="QYZ78220.1"/>
    </source>
</evidence>
<feature type="domain" description="Double-GTPase 2" evidence="1">
    <location>
        <begin position="98"/>
        <end position="314"/>
    </location>
</feature>
<dbReference type="InterPro" id="IPR027417">
    <property type="entry name" value="P-loop_NTPase"/>
</dbReference>
<dbReference type="AlphaFoldDB" id="A0A8G1A0C2"/>
<dbReference type="Pfam" id="PF19993">
    <property type="entry name" value="DO-GTPase2"/>
    <property type="match status" value="1"/>
</dbReference>
<dbReference type="SUPFAM" id="SSF52540">
    <property type="entry name" value="P-loop containing nucleoside triphosphate hydrolases"/>
    <property type="match status" value="1"/>
</dbReference>
<reference evidence="2" key="2">
    <citation type="submission" date="2019-03" db="EMBL/GenBank/DDBJ databases">
        <authorList>
            <person name="Chen S.-C."/>
            <person name="Wu S.-Y."/>
            <person name="Lai M.-C."/>
        </authorList>
    </citation>
    <scope>NUCLEOTIDE SEQUENCE</scope>
    <source>
        <strain evidence="2">ML15</strain>
    </source>
</reference>
<dbReference type="KEGG" id="mfk:E2N92_01625"/>
<keyword evidence="3" id="KW-1185">Reference proteome</keyword>
<name>A0A8G1A0C2_9EURY</name>